<keyword evidence="1" id="KW-0472">Membrane</keyword>
<dbReference type="EMBL" id="CDMC01000001">
    <property type="protein sequence ID" value="CEL00671.1"/>
    <property type="molecule type" value="Genomic_DNA"/>
</dbReference>
<dbReference type="OrthoDB" id="3527261at2759"/>
<keyword evidence="4" id="KW-1185">Reference proteome</keyword>
<feature type="transmembrane region" description="Helical" evidence="1">
    <location>
        <begin position="942"/>
        <end position="960"/>
    </location>
</feature>
<dbReference type="OMA" id="CATIPEH"/>
<keyword evidence="2" id="KW-0732">Signal</keyword>
<dbReference type="PANTHER" id="PTHR39596:SF4">
    <property type="entry name" value="HET DOMAIN PROTEIN (AFU_ORTHOLOGUE AFUA_3G03140)-RELATED"/>
    <property type="match status" value="1"/>
</dbReference>
<keyword evidence="1" id="KW-0812">Transmembrane</keyword>
<proteinExistence type="predicted"/>
<feature type="chain" id="PRO_5006857295" description="Heterokaryon incompatibility domain-containing protein" evidence="2">
    <location>
        <begin position="20"/>
        <end position="1102"/>
    </location>
</feature>
<evidence type="ECO:0000313" key="4">
    <source>
        <dbReference type="Proteomes" id="UP000054771"/>
    </source>
</evidence>
<evidence type="ECO:0000313" key="3">
    <source>
        <dbReference type="EMBL" id="CEL00671.1"/>
    </source>
</evidence>
<protein>
    <recommendedName>
        <fullName evidence="5">Heterokaryon incompatibility domain-containing protein</fullName>
    </recommendedName>
</protein>
<feature type="transmembrane region" description="Helical" evidence="1">
    <location>
        <begin position="843"/>
        <end position="867"/>
    </location>
</feature>
<dbReference type="AlphaFoldDB" id="A0A0U5FUB1"/>
<feature type="transmembrane region" description="Helical" evidence="1">
    <location>
        <begin position="966"/>
        <end position="985"/>
    </location>
</feature>
<name>A0A0U5FUB1_ASPCI</name>
<dbReference type="PANTHER" id="PTHR39596">
    <property type="match status" value="1"/>
</dbReference>
<evidence type="ECO:0000256" key="1">
    <source>
        <dbReference type="SAM" id="Phobius"/>
    </source>
</evidence>
<feature type="signal peptide" evidence="2">
    <location>
        <begin position="1"/>
        <end position="19"/>
    </location>
</feature>
<keyword evidence="1" id="KW-1133">Transmembrane helix</keyword>
<sequence length="1102" mass="123938">MSKVWDVCVLLLGATRTRAQLIGDNCLQIENINFLHAAHYRQEIQAVLGSPLNQGAVCPKSIAHLTREEMPPFVRPRELLAKIDGMDAETGFHLKCVPDSCEPDKDGRQRPMYHAPGCSGSCSLIVPPKESIPQFDSILFSQRRMPAVRAYSYLDKRRWWVPVTRKTMAVSHLWRDGISGTRDGGMHECLHHLFSRIAQEQGLDSYWVDCATIPEHPRQRRLMIQHINSTFQIAGFTLCMDIRIAQAKLPGLGTHAGDDSNSMATHQHDEKFLLATITSFWHRRAWTLLEGHKSSDIVFYRESGQHLNLKDALHRVLMDENTKCPLWMRACLAEFEAYMAEGLTPEAAGMLLATRAASRAGDAELIWRLLTQPYTTQVASRAINPNPWHFSDTVDLAFICSNAERSMLPGYCWMPAQTGAMAWARRAHGGIRAEIVRTTNVHLRSKWYAKHGKAVDLQSLKPASQINESSAVQHLKWKLDSRAFDFLFAHPVSPADQGKPPKTDKVIVMTRPCHALHSFGQNILEPLWHWEAMVELGTPEEFKAEHITTLNIGFEHDQTAASLKELDQPPPQSHPPSMWQSADSFFLFLHSFRYPLAVIFIAMAFVHGVAAADPDQPHVDHSGTVSLSYVRLLPPQNIPKIVFEWAALIPLVIYLANGRSNYELAGEVPLRGRLSMSFIPKLFALGGVANLLRLGEVFFDSANNEGESLTVYDVQHGNVFRCYNSAAASLVGVIACRGQHRRPRIISEADLTEWMHSNRVDLEQQFRLARFGDLPGSRFEEMCENRKKYGRWQVLNVIHVMRMGSPGNGKRIRGLGGERGRSRVGYILHSDLWTGSFAAYAEIILTMALAVLLYMAGCLGSGSLVLIGGISRLCAHKTIISRPPQYLWNRENYDKGCMLVAVHENAAAWTLYHGDRGLIDSLLNKPMIDHLKPSWMRIFSYYWFRLAEVLQIIAMTFIAGQKGWDSLVLFALILAVGGFSKLCGYNMHAANWLRREGFETVAFQCEFPGRTELAATVQMLGTEKRTGWMDGIIAPVPRREVLLRSLGLVNCPVEVAQEFYDQLGASDKVWVMSNYIQVQAATALIKTRIERILEPSSPMHKA</sequence>
<evidence type="ECO:0000256" key="2">
    <source>
        <dbReference type="SAM" id="SignalP"/>
    </source>
</evidence>
<accession>A0A0U5FUB1</accession>
<gene>
    <name evidence="3" type="ORF">ASPCAL00269</name>
</gene>
<evidence type="ECO:0008006" key="5">
    <source>
        <dbReference type="Google" id="ProtNLM"/>
    </source>
</evidence>
<organism evidence="3 4">
    <name type="scientific">Aspergillus calidoustus</name>
    <dbReference type="NCBI Taxonomy" id="454130"/>
    <lineage>
        <taxon>Eukaryota</taxon>
        <taxon>Fungi</taxon>
        <taxon>Dikarya</taxon>
        <taxon>Ascomycota</taxon>
        <taxon>Pezizomycotina</taxon>
        <taxon>Eurotiomycetes</taxon>
        <taxon>Eurotiomycetidae</taxon>
        <taxon>Eurotiales</taxon>
        <taxon>Aspergillaceae</taxon>
        <taxon>Aspergillus</taxon>
        <taxon>Aspergillus subgen. Nidulantes</taxon>
    </lineage>
</organism>
<reference evidence="4" key="1">
    <citation type="journal article" date="2016" name="Genome Announc.">
        <title>Draft genome sequences of fungus Aspergillus calidoustus.</title>
        <authorList>
            <person name="Horn F."/>
            <person name="Linde J."/>
            <person name="Mattern D.J."/>
            <person name="Walther G."/>
            <person name="Guthke R."/>
            <person name="Scherlach K."/>
            <person name="Martin K."/>
            <person name="Brakhage A.A."/>
            <person name="Petzke L."/>
            <person name="Valiante V."/>
        </authorList>
    </citation>
    <scope>NUCLEOTIDE SEQUENCE [LARGE SCALE GENOMIC DNA]</scope>
    <source>
        <strain evidence="4">SF006504</strain>
    </source>
</reference>
<dbReference type="Proteomes" id="UP000054771">
    <property type="component" value="Unassembled WGS sequence"/>
</dbReference>